<feature type="active site" evidence="3">
    <location>
        <position position="271"/>
    </location>
</feature>
<evidence type="ECO:0000256" key="4">
    <source>
        <dbReference type="RuleBase" id="RU003345"/>
    </source>
</evidence>
<dbReference type="InterPro" id="IPR029510">
    <property type="entry name" value="Ald_DH_CS_GLU"/>
</dbReference>
<reference evidence="6 7" key="1">
    <citation type="submission" date="2019-07" db="EMBL/GenBank/DDBJ databases">
        <title>Whole genome shotgun sequence of Kocuria turfanensis NBRC 107627.</title>
        <authorList>
            <person name="Hosoyama A."/>
            <person name="Uohara A."/>
            <person name="Ohji S."/>
            <person name="Ichikawa N."/>
        </authorList>
    </citation>
    <scope>NUCLEOTIDE SEQUENCE [LARGE SCALE GENOMIC DNA]</scope>
    <source>
        <strain evidence="6 7">NBRC 107627</strain>
    </source>
</reference>
<keyword evidence="2 4" id="KW-0560">Oxidoreductase</keyword>
<dbReference type="SUPFAM" id="SSF53720">
    <property type="entry name" value="ALDH-like"/>
    <property type="match status" value="1"/>
</dbReference>
<dbReference type="FunFam" id="3.40.605.10:FF:000001">
    <property type="entry name" value="Aldehyde dehydrogenase 1"/>
    <property type="match status" value="1"/>
</dbReference>
<keyword evidence="7" id="KW-1185">Reference proteome</keyword>
<dbReference type="AlphaFoldDB" id="A0A512IAC8"/>
<name>A0A512IAC8_9MICC</name>
<evidence type="ECO:0000256" key="1">
    <source>
        <dbReference type="ARBA" id="ARBA00009986"/>
    </source>
</evidence>
<dbReference type="InterPro" id="IPR016160">
    <property type="entry name" value="Ald_DH_CS_CYS"/>
</dbReference>
<dbReference type="InterPro" id="IPR016163">
    <property type="entry name" value="Ald_DH_C"/>
</dbReference>
<dbReference type="RefSeq" id="WP_062736664.1">
    <property type="nucleotide sequence ID" value="NZ_BJZS01000022.1"/>
</dbReference>
<proteinExistence type="inferred from homology"/>
<evidence type="ECO:0000259" key="5">
    <source>
        <dbReference type="Pfam" id="PF00171"/>
    </source>
</evidence>
<sequence length="515" mass="56115">MSVETQSLTTVYAQPGTEGSQVTFKPRYEHWIGGQWVPPVQGRYFENISPVNGKPFTEVARGTAEDIDAALDAAWAAAPAWGKTPVAERALVLHRVADRMEQNLEMLAVAETWDNGKPVRETINADIALAIDHFRYFAGAIRAQEGTLSQLDDNTTSYHFHEPLGVVGQIIPWNFPILMGVWKLAPALAAGNAVVLKPAEQTPASIMVLMELLADILPPGVVNVVNGFGVEAGKPLASSPRIRKIAFTGETTTGRLIMQYASQNIIPVTLELGGKSPNIFFEDVAAAQDSFYDKALEGFAFFALNQGEVCTCPSRALIQGSIYDRLLADGVERVKGMVQGNPLDLDTQVGAQASNDQLQKILSYIDIGRQEGAKVLVGGERNVLDGDLAEGFYVSPTVFEGENSMRIFQEEIFGPVLSVTRFADYADAMATANDTLYGLGAGVWARNGNLAYRAGRDIQAGRVWVNQYHNYPAHSAFGGYKSSGIGRENHLMMLDHYQQTKNLLVSYSEDAQGFF</sequence>
<evidence type="ECO:0000313" key="6">
    <source>
        <dbReference type="EMBL" id="GEO94668.1"/>
    </source>
</evidence>
<dbReference type="InterPro" id="IPR015590">
    <property type="entry name" value="Aldehyde_DH_dom"/>
</dbReference>
<dbReference type="InterPro" id="IPR016161">
    <property type="entry name" value="Ald_DH/histidinol_DH"/>
</dbReference>
<dbReference type="EMBL" id="BJZS01000022">
    <property type="protein sequence ID" value="GEO94668.1"/>
    <property type="molecule type" value="Genomic_DNA"/>
</dbReference>
<evidence type="ECO:0000256" key="3">
    <source>
        <dbReference type="PROSITE-ProRule" id="PRU10007"/>
    </source>
</evidence>
<gene>
    <name evidence="6" type="ORF">KTU01_07910</name>
</gene>
<evidence type="ECO:0000313" key="7">
    <source>
        <dbReference type="Proteomes" id="UP000321103"/>
    </source>
</evidence>
<dbReference type="Proteomes" id="UP000321103">
    <property type="component" value="Unassembled WGS sequence"/>
</dbReference>
<dbReference type="Pfam" id="PF00171">
    <property type="entry name" value="Aldedh"/>
    <property type="match status" value="1"/>
</dbReference>
<dbReference type="Gene3D" id="3.40.309.10">
    <property type="entry name" value="Aldehyde Dehydrogenase, Chain A, domain 2"/>
    <property type="match status" value="1"/>
</dbReference>
<feature type="domain" description="Aldehyde dehydrogenase" evidence="5">
    <location>
        <begin position="36"/>
        <end position="502"/>
    </location>
</feature>
<dbReference type="STRING" id="388357.GCA_001580365_03309"/>
<dbReference type="Gene3D" id="3.40.605.10">
    <property type="entry name" value="Aldehyde Dehydrogenase, Chain A, domain 1"/>
    <property type="match status" value="1"/>
</dbReference>
<evidence type="ECO:0000256" key="2">
    <source>
        <dbReference type="ARBA" id="ARBA00023002"/>
    </source>
</evidence>
<accession>A0A512IAC8</accession>
<dbReference type="PANTHER" id="PTHR43111">
    <property type="entry name" value="ALDEHYDE DEHYDROGENASE B-RELATED"/>
    <property type="match status" value="1"/>
</dbReference>
<dbReference type="GO" id="GO:0016620">
    <property type="term" value="F:oxidoreductase activity, acting on the aldehyde or oxo group of donors, NAD or NADP as acceptor"/>
    <property type="evidence" value="ECO:0007669"/>
    <property type="project" value="InterPro"/>
</dbReference>
<protein>
    <submittedName>
        <fullName evidence="6">Aldehyde dehydrogenase</fullName>
    </submittedName>
</protein>
<dbReference type="PROSITE" id="PS00070">
    <property type="entry name" value="ALDEHYDE_DEHYDR_CYS"/>
    <property type="match status" value="1"/>
</dbReference>
<dbReference type="PROSITE" id="PS00687">
    <property type="entry name" value="ALDEHYDE_DEHYDR_GLU"/>
    <property type="match status" value="1"/>
</dbReference>
<dbReference type="InterPro" id="IPR016162">
    <property type="entry name" value="Ald_DH_N"/>
</dbReference>
<comment type="similarity">
    <text evidence="1 4">Belongs to the aldehyde dehydrogenase family.</text>
</comment>
<dbReference type="PANTHER" id="PTHR43111:SF1">
    <property type="entry name" value="ALDEHYDE DEHYDROGENASE B-RELATED"/>
    <property type="match status" value="1"/>
</dbReference>
<comment type="caution">
    <text evidence="6">The sequence shown here is derived from an EMBL/GenBank/DDBJ whole genome shotgun (WGS) entry which is preliminary data.</text>
</comment>
<organism evidence="6 7">
    <name type="scientific">Kocuria turfanensis</name>
    <dbReference type="NCBI Taxonomy" id="388357"/>
    <lineage>
        <taxon>Bacteria</taxon>
        <taxon>Bacillati</taxon>
        <taxon>Actinomycetota</taxon>
        <taxon>Actinomycetes</taxon>
        <taxon>Micrococcales</taxon>
        <taxon>Micrococcaceae</taxon>
        <taxon>Kocuria</taxon>
    </lineage>
</organism>